<dbReference type="Pfam" id="PF00990">
    <property type="entry name" value="GGDEF"/>
    <property type="match status" value="1"/>
</dbReference>
<feature type="domain" description="HPt" evidence="24">
    <location>
        <begin position="836"/>
        <end position="929"/>
    </location>
</feature>
<dbReference type="SMART" id="SM00304">
    <property type="entry name" value="HAMP"/>
    <property type="match status" value="1"/>
</dbReference>
<feature type="domain" description="Response regulatory" evidence="20">
    <location>
        <begin position="946"/>
        <end position="1062"/>
    </location>
</feature>
<dbReference type="SUPFAM" id="SSF55073">
    <property type="entry name" value="Nucleotide cyclase"/>
    <property type="match status" value="1"/>
</dbReference>
<dbReference type="PANTHER" id="PTHR45339">
    <property type="entry name" value="HYBRID SIGNAL TRANSDUCTION HISTIDINE KINASE J"/>
    <property type="match status" value="1"/>
</dbReference>
<dbReference type="Gene3D" id="3.40.50.2300">
    <property type="match status" value="3"/>
</dbReference>
<evidence type="ECO:0000256" key="3">
    <source>
        <dbReference type="ARBA" id="ARBA00012438"/>
    </source>
</evidence>
<evidence type="ECO:0000259" key="22">
    <source>
        <dbReference type="PROSITE" id="PS50885"/>
    </source>
</evidence>
<gene>
    <name evidence="25" type="ORF">H8L47_24420</name>
</gene>
<evidence type="ECO:0000256" key="17">
    <source>
        <dbReference type="SAM" id="MobiDB-lite"/>
    </source>
</evidence>
<keyword evidence="10" id="KW-0418">Kinase</keyword>
<dbReference type="SUPFAM" id="SSF52172">
    <property type="entry name" value="CheY-like"/>
    <property type="match status" value="3"/>
</dbReference>
<keyword evidence="8 18" id="KW-0812">Transmembrane</keyword>
<dbReference type="SMART" id="SM00387">
    <property type="entry name" value="HATPase_c"/>
    <property type="match status" value="1"/>
</dbReference>
<dbReference type="InterPro" id="IPR004358">
    <property type="entry name" value="Sig_transdc_His_kin-like_C"/>
</dbReference>
<dbReference type="RefSeq" id="WP_186956294.1">
    <property type="nucleotide sequence ID" value="NZ_JACOFX010000019.1"/>
</dbReference>
<dbReference type="CDD" id="cd01949">
    <property type="entry name" value="GGDEF"/>
    <property type="match status" value="1"/>
</dbReference>
<accession>A0ABR6ZG60</accession>
<dbReference type="InterPro" id="IPR003660">
    <property type="entry name" value="HAMP_dom"/>
</dbReference>
<evidence type="ECO:0000259" key="23">
    <source>
        <dbReference type="PROSITE" id="PS50887"/>
    </source>
</evidence>
<dbReference type="InterPro" id="IPR000160">
    <property type="entry name" value="GGDEF_dom"/>
</dbReference>
<proteinExistence type="predicted"/>
<dbReference type="CDD" id="cd17546">
    <property type="entry name" value="REC_hyHK_CKI1_RcsC-like"/>
    <property type="match status" value="1"/>
</dbReference>
<keyword evidence="11" id="KW-0067">ATP-binding</keyword>
<dbReference type="Pfam" id="PF02518">
    <property type="entry name" value="HATPase_c"/>
    <property type="match status" value="1"/>
</dbReference>
<sequence>MKFFSNYFRRTGFSRQLTVIITAAILVLALFSSIMNSWQASHRMRAYFVVQGQQVAENLARQSRLALLYHSADNAREVVATTLAFPDVLQVEIANAEHKVLLSQSKPGVNLPPLQTQPTEQLSSARLEQESDQDWRFSAPVIGGETEASPFEVQESKPQLLGYVHVVVGKTTLNKLVMSLLLGNLGITLSFALILLALIRLVSRQMIRPLNQLSSLMGRAEAGESGMRATPDGSKDIIEMAHAFNQMMAVLEDREAELKHSRDQALHTAVMKAQFAATVSHEVRTPLNGVVGMLDMLKEMRLTKRQRECVDVAWNSSQALIELINDILDFSKMEAGKVEVEEIEFDLNKVLAEVLELLSKQAQQKGLELAYLIADDVPLRIKSDPLRLRQILINLIGNAVKFTERGEIAVRVVLTEHPGSTQDGARLKLRFDVSDTGIGMSPDAVSNVFESFAQADRSTTRKYGGTGLGLAICKQLVALLHGEIGVSSISGQGSNFYFSMQCHATVSDQHSEKASLLSSDLQDERVLIVDPSEILRDFLSQNLARHGILCRAAEDGVQALNLLDLAAREGSPHSLVIMDVASIDDNGEELARRLRNDHRYSGVRTLALDRYGCAGENNPSSADICLGKPVQMERLLEALRHLLLTTVHLQTSTAAMAPAPMQSRSNEAARHTGQHGLQGDWRVLVVEDNRTNQMVAAGMLSLSACHCEFAGNGKEAVEAARRNRYDLILMDCSMPEMDGYEATVRIRSYEDGLGRRTPIVAMTANTQRGDAEKCLAIGMDDYLAKPITLVDLRHKLERWLTHGGAAGRALPADGHLQALDSQPLDRVVFDKLRDILGPGLQQTVSLFLEDTPIYLEQLHQGLQQGDAELVRAMAHSIKGSSGNLGASNLLQFAKEVEQLALERHLSEIAPLLNSLHQAYEAVAAELGNEVFLENREAVTHSRQVAKVLVVDDDRSTRSTLRHTLQRDGFKVEEAADGSQALLMLKRMRPDVILMDAVMPVMDGFTACTLIQEMPRGRSIPVLMITALEDNSSVERAFAAGACDYIPKPIHFAVLSQRVRRIIEANQAEKRIRHLAFNDVLTGLPNRTQFLDQLGRRLALAKENGESVAVLFLDLDRFKNVNDTLGHDVGDRLLIAVAQRIRRSVRNADCVARLGGDEFTVVLSELADPAAAASAAQNICRTLAKPFQIDSHDIFVTASIGISVYPNDGMDVGTLVKHADTAMYRAKKTNTDFQFFEAAMEHSISERVRLENDLRRALERNELAVFYQPQARMDTGEIIGMEALVRWFHPSRGMVSPLEFIPMAEETGLIIALGEWVLRTACAQMRNWMDKGLGHLRVAVNLSVSQLLEKDFASTVEQVLIDTGLPAKLLELEITESTLMEHAQDTLAVLDRLRSLGVRLTIDDFGTGYSSLSYLKRFPVDIIKIDRSFVRDIPGDADDAAIVTGIIALAHSLRLEVVAEGVETREQLDFLRTQSCDILQGFYLSKPIPAQQLEDEILSQVGSVFLDQQGK</sequence>
<dbReference type="InterPro" id="IPR005467">
    <property type="entry name" value="His_kinase_dom"/>
</dbReference>
<dbReference type="InterPro" id="IPR003594">
    <property type="entry name" value="HATPase_dom"/>
</dbReference>
<dbReference type="InterPro" id="IPR029787">
    <property type="entry name" value="Nucleotide_cyclase"/>
</dbReference>
<dbReference type="SMART" id="SM00267">
    <property type="entry name" value="GGDEF"/>
    <property type="match status" value="1"/>
</dbReference>
<keyword evidence="5" id="KW-0997">Cell inner membrane</keyword>
<dbReference type="SMART" id="SM00073">
    <property type="entry name" value="HPT"/>
    <property type="match status" value="1"/>
</dbReference>
<dbReference type="PANTHER" id="PTHR45339:SF1">
    <property type="entry name" value="HYBRID SIGNAL TRANSDUCTION HISTIDINE KINASE J"/>
    <property type="match status" value="1"/>
</dbReference>
<dbReference type="Pfam" id="PF00672">
    <property type="entry name" value="HAMP"/>
    <property type="match status" value="1"/>
</dbReference>
<feature type="domain" description="EAL" evidence="21">
    <location>
        <begin position="1246"/>
        <end position="1500"/>
    </location>
</feature>
<dbReference type="InterPro" id="IPR003661">
    <property type="entry name" value="HisK_dim/P_dom"/>
</dbReference>
<dbReference type="PROSITE" id="PS50883">
    <property type="entry name" value="EAL"/>
    <property type="match status" value="1"/>
</dbReference>
<dbReference type="Pfam" id="PF00072">
    <property type="entry name" value="Response_reg"/>
    <property type="match status" value="2"/>
</dbReference>
<dbReference type="Proteomes" id="UP000646911">
    <property type="component" value="Unassembled WGS sequence"/>
</dbReference>
<dbReference type="InterPro" id="IPR035919">
    <property type="entry name" value="EAL_sf"/>
</dbReference>
<dbReference type="CDD" id="cd16922">
    <property type="entry name" value="HATPase_EvgS-ArcB-TorS-like"/>
    <property type="match status" value="1"/>
</dbReference>
<dbReference type="SMART" id="SM00448">
    <property type="entry name" value="REC"/>
    <property type="match status" value="3"/>
</dbReference>
<dbReference type="Pfam" id="PF09984">
    <property type="entry name" value="sCache_4"/>
    <property type="match status" value="1"/>
</dbReference>
<evidence type="ECO:0000256" key="2">
    <source>
        <dbReference type="ARBA" id="ARBA00004429"/>
    </source>
</evidence>
<feature type="domain" description="Histidine kinase" evidence="19">
    <location>
        <begin position="278"/>
        <end position="504"/>
    </location>
</feature>
<dbReference type="Pfam" id="PF00563">
    <property type="entry name" value="EAL"/>
    <property type="match status" value="1"/>
</dbReference>
<feature type="transmembrane region" description="Helical" evidence="18">
    <location>
        <begin position="12"/>
        <end position="35"/>
    </location>
</feature>
<evidence type="ECO:0000256" key="15">
    <source>
        <dbReference type="PROSITE-ProRule" id="PRU00110"/>
    </source>
</evidence>
<reference evidence="25 26" key="1">
    <citation type="submission" date="2020-08" db="EMBL/GenBank/DDBJ databases">
        <title>Novel species isolated from subtropical streams in China.</title>
        <authorList>
            <person name="Lu H."/>
        </authorList>
    </citation>
    <scope>NUCLEOTIDE SEQUENCE [LARGE SCALE GENOMIC DNA]</scope>
    <source>
        <strain evidence="25 26">NL8W</strain>
    </source>
</reference>
<dbReference type="InterPro" id="IPR043128">
    <property type="entry name" value="Rev_trsase/Diguanyl_cyclase"/>
</dbReference>
<evidence type="ECO:0000256" key="12">
    <source>
        <dbReference type="ARBA" id="ARBA00022989"/>
    </source>
</evidence>
<evidence type="ECO:0000256" key="5">
    <source>
        <dbReference type="ARBA" id="ARBA00022519"/>
    </source>
</evidence>
<keyword evidence="26" id="KW-1185">Reference proteome</keyword>
<keyword evidence="6 16" id="KW-0597">Phosphoprotein</keyword>
<dbReference type="Gene3D" id="3.30.70.270">
    <property type="match status" value="1"/>
</dbReference>
<keyword evidence="7" id="KW-0808">Transferase</keyword>
<dbReference type="PROSITE" id="PS50110">
    <property type="entry name" value="RESPONSE_REGULATORY"/>
    <property type="match status" value="3"/>
</dbReference>
<dbReference type="PROSITE" id="PS50885">
    <property type="entry name" value="HAMP"/>
    <property type="match status" value="1"/>
</dbReference>
<evidence type="ECO:0000256" key="13">
    <source>
        <dbReference type="ARBA" id="ARBA00023012"/>
    </source>
</evidence>
<evidence type="ECO:0000256" key="9">
    <source>
        <dbReference type="ARBA" id="ARBA00022741"/>
    </source>
</evidence>
<evidence type="ECO:0000313" key="26">
    <source>
        <dbReference type="Proteomes" id="UP000646911"/>
    </source>
</evidence>
<dbReference type="InterPro" id="IPR001633">
    <property type="entry name" value="EAL_dom"/>
</dbReference>
<evidence type="ECO:0000259" key="19">
    <source>
        <dbReference type="PROSITE" id="PS50109"/>
    </source>
</evidence>
<organism evidence="25 26">
    <name type="scientific">Undibacterium umbellatum</name>
    <dbReference type="NCBI Taxonomy" id="2762300"/>
    <lineage>
        <taxon>Bacteria</taxon>
        <taxon>Pseudomonadati</taxon>
        <taxon>Pseudomonadota</taxon>
        <taxon>Betaproteobacteria</taxon>
        <taxon>Burkholderiales</taxon>
        <taxon>Oxalobacteraceae</taxon>
        <taxon>Undibacterium</taxon>
    </lineage>
</organism>
<feature type="domain" description="Response regulatory" evidence="20">
    <location>
        <begin position="525"/>
        <end position="643"/>
    </location>
</feature>
<evidence type="ECO:0000256" key="14">
    <source>
        <dbReference type="ARBA" id="ARBA00023136"/>
    </source>
</evidence>
<dbReference type="EMBL" id="JACOFX010000019">
    <property type="protein sequence ID" value="MBC3910718.1"/>
    <property type="molecule type" value="Genomic_DNA"/>
</dbReference>
<dbReference type="PROSITE" id="PS50894">
    <property type="entry name" value="HPT"/>
    <property type="match status" value="1"/>
</dbReference>
<dbReference type="Gene3D" id="3.30.565.10">
    <property type="entry name" value="Histidine kinase-like ATPase, C-terminal domain"/>
    <property type="match status" value="1"/>
</dbReference>
<dbReference type="Pfam" id="PF00512">
    <property type="entry name" value="HisKA"/>
    <property type="match status" value="1"/>
</dbReference>
<dbReference type="SUPFAM" id="SSF55874">
    <property type="entry name" value="ATPase domain of HSP90 chaperone/DNA topoisomerase II/histidine kinase"/>
    <property type="match status" value="1"/>
</dbReference>
<dbReference type="InterPro" id="IPR011006">
    <property type="entry name" value="CheY-like_superfamily"/>
</dbReference>
<dbReference type="SUPFAM" id="SSF47226">
    <property type="entry name" value="Histidine-containing phosphotransfer domain, HPT domain"/>
    <property type="match status" value="1"/>
</dbReference>
<dbReference type="CDD" id="cd00156">
    <property type="entry name" value="REC"/>
    <property type="match status" value="1"/>
</dbReference>
<evidence type="ECO:0000313" key="25">
    <source>
        <dbReference type="EMBL" id="MBC3910718.1"/>
    </source>
</evidence>
<dbReference type="InterPro" id="IPR036097">
    <property type="entry name" value="HisK_dim/P_sf"/>
</dbReference>
<dbReference type="PRINTS" id="PR00344">
    <property type="entry name" value="BCTRLSENSOR"/>
</dbReference>
<evidence type="ECO:0000256" key="8">
    <source>
        <dbReference type="ARBA" id="ARBA00022692"/>
    </source>
</evidence>
<keyword evidence="12 18" id="KW-1133">Transmembrane helix</keyword>
<dbReference type="Gene3D" id="1.10.287.130">
    <property type="match status" value="1"/>
</dbReference>
<comment type="caution">
    <text evidence="25">The sequence shown here is derived from an EMBL/GenBank/DDBJ whole genome shotgun (WGS) entry which is preliminary data.</text>
</comment>
<dbReference type="SMART" id="SM00052">
    <property type="entry name" value="EAL"/>
    <property type="match status" value="1"/>
</dbReference>
<feature type="transmembrane region" description="Helical" evidence="18">
    <location>
        <begin position="180"/>
        <end position="202"/>
    </location>
</feature>
<dbReference type="InterPro" id="IPR036641">
    <property type="entry name" value="HPT_dom_sf"/>
</dbReference>
<dbReference type="SUPFAM" id="SSF47384">
    <property type="entry name" value="Homodimeric domain of signal transducing histidine kinase"/>
    <property type="match status" value="1"/>
</dbReference>
<evidence type="ECO:0000259" key="24">
    <source>
        <dbReference type="PROSITE" id="PS50894"/>
    </source>
</evidence>
<evidence type="ECO:0000256" key="6">
    <source>
        <dbReference type="ARBA" id="ARBA00022553"/>
    </source>
</evidence>
<keyword evidence="14 18" id="KW-0472">Membrane</keyword>
<keyword evidence="9" id="KW-0547">Nucleotide-binding</keyword>
<dbReference type="InterPro" id="IPR008207">
    <property type="entry name" value="Sig_transdc_His_kin_Hpt_dom"/>
</dbReference>
<dbReference type="InterPro" id="IPR019247">
    <property type="entry name" value="Histidine_kinase_BarA_N"/>
</dbReference>
<evidence type="ECO:0000256" key="16">
    <source>
        <dbReference type="PROSITE-ProRule" id="PRU00169"/>
    </source>
</evidence>
<dbReference type="InterPro" id="IPR001789">
    <property type="entry name" value="Sig_transdc_resp-reg_receiver"/>
</dbReference>
<evidence type="ECO:0000256" key="4">
    <source>
        <dbReference type="ARBA" id="ARBA00022475"/>
    </source>
</evidence>
<feature type="domain" description="HAMP" evidence="22">
    <location>
        <begin position="204"/>
        <end position="256"/>
    </location>
</feature>
<dbReference type="CDD" id="cd00082">
    <property type="entry name" value="HisKA"/>
    <property type="match status" value="1"/>
</dbReference>
<evidence type="ECO:0000259" key="21">
    <source>
        <dbReference type="PROSITE" id="PS50883"/>
    </source>
</evidence>
<dbReference type="Pfam" id="PF01627">
    <property type="entry name" value="Hpt"/>
    <property type="match status" value="1"/>
</dbReference>
<feature type="modified residue" description="4-aspartylphosphate" evidence="16">
    <location>
        <position position="731"/>
    </location>
</feature>
<dbReference type="SUPFAM" id="SSF141868">
    <property type="entry name" value="EAL domain-like"/>
    <property type="match status" value="1"/>
</dbReference>
<keyword evidence="13" id="KW-0902">Two-component regulatory system</keyword>
<evidence type="ECO:0000256" key="18">
    <source>
        <dbReference type="SAM" id="Phobius"/>
    </source>
</evidence>
<evidence type="ECO:0000256" key="11">
    <source>
        <dbReference type="ARBA" id="ARBA00022840"/>
    </source>
</evidence>
<feature type="compositionally biased region" description="Polar residues" evidence="17">
    <location>
        <begin position="109"/>
        <end position="126"/>
    </location>
</feature>
<comment type="subcellular location">
    <subcellularLocation>
        <location evidence="2">Cell inner membrane</location>
        <topology evidence="2">Multi-pass membrane protein</topology>
    </subcellularLocation>
</comment>
<dbReference type="InterPro" id="IPR036890">
    <property type="entry name" value="HATPase_C_sf"/>
</dbReference>
<dbReference type="CDD" id="cd01948">
    <property type="entry name" value="EAL"/>
    <property type="match status" value="1"/>
</dbReference>
<feature type="modified residue" description="Phosphohistidine" evidence="15">
    <location>
        <position position="875"/>
    </location>
</feature>
<evidence type="ECO:0000256" key="1">
    <source>
        <dbReference type="ARBA" id="ARBA00000085"/>
    </source>
</evidence>
<protein>
    <recommendedName>
        <fullName evidence="3">histidine kinase</fullName>
        <ecNumber evidence="3">2.7.13.3</ecNumber>
    </recommendedName>
</protein>
<dbReference type="NCBIfam" id="TIGR00254">
    <property type="entry name" value="GGDEF"/>
    <property type="match status" value="1"/>
</dbReference>
<feature type="region of interest" description="Disordered" evidence="17">
    <location>
        <begin position="109"/>
        <end position="132"/>
    </location>
</feature>
<dbReference type="PROSITE" id="PS50109">
    <property type="entry name" value="HIS_KIN"/>
    <property type="match status" value="1"/>
</dbReference>
<dbReference type="Gene3D" id="1.20.120.160">
    <property type="entry name" value="HPT domain"/>
    <property type="match status" value="1"/>
</dbReference>
<evidence type="ECO:0000256" key="10">
    <source>
        <dbReference type="ARBA" id="ARBA00022777"/>
    </source>
</evidence>
<dbReference type="SMART" id="SM00388">
    <property type="entry name" value="HisKA"/>
    <property type="match status" value="1"/>
</dbReference>
<feature type="domain" description="GGDEF" evidence="23">
    <location>
        <begin position="1105"/>
        <end position="1237"/>
    </location>
</feature>
<keyword evidence="4" id="KW-1003">Cell membrane</keyword>
<feature type="modified residue" description="4-aspartylphosphate" evidence="16">
    <location>
        <position position="995"/>
    </location>
</feature>
<evidence type="ECO:0000256" key="7">
    <source>
        <dbReference type="ARBA" id="ARBA00022679"/>
    </source>
</evidence>
<dbReference type="PROSITE" id="PS50887">
    <property type="entry name" value="GGDEF"/>
    <property type="match status" value="1"/>
</dbReference>
<dbReference type="CDD" id="cd00088">
    <property type="entry name" value="HPT"/>
    <property type="match status" value="1"/>
</dbReference>
<dbReference type="Gene3D" id="3.20.20.450">
    <property type="entry name" value="EAL domain"/>
    <property type="match status" value="1"/>
</dbReference>
<evidence type="ECO:0000259" key="20">
    <source>
        <dbReference type="PROSITE" id="PS50110"/>
    </source>
</evidence>
<feature type="modified residue" description="4-aspartylphosphate" evidence="16">
    <location>
        <position position="579"/>
    </location>
</feature>
<dbReference type="EC" id="2.7.13.3" evidence="3"/>
<dbReference type="Gene3D" id="6.10.340.10">
    <property type="match status" value="1"/>
</dbReference>
<feature type="domain" description="Response regulatory" evidence="20">
    <location>
        <begin position="682"/>
        <end position="800"/>
    </location>
</feature>
<comment type="catalytic activity">
    <reaction evidence="1">
        <text>ATP + protein L-histidine = ADP + protein N-phospho-L-histidine.</text>
        <dbReference type="EC" id="2.7.13.3"/>
    </reaction>
</comment>
<name>A0ABR6ZG60_9BURK</name>